<dbReference type="AlphaFoldDB" id="A0A7Z7II31"/>
<keyword evidence="2" id="KW-1185">Reference proteome</keyword>
<dbReference type="EMBL" id="OCTY01000002">
    <property type="protein sequence ID" value="SOJ53875.1"/>
    <property type="molecule type" value="Genomic_DNA"/>
</dbReference>
<protein>
    <recommendedName>
        <fullName evidence="3">ParD-like antitoxin of type II toxin-antitoxin system</fullName>
    </recommendedName>
</protein>
<dbReference type="InterPro" id="IPR021831">
    <property type="entry name" value="ParD-like"/>
</dbReference>
<evidence type="ECO:0000313" key="2">
    <source>
        <dbReference type="Proteomes" id="UP000554965"/>
    </source>
</evidence>
<evidence type="ECO:0008006" key="3">
    <source>
        <dbReference type="Google" id="ProtNLM"/>
    </source>
</evidence>
<name>A0A7Z7II31_9MYCO</name>
<organism evidence="1 2">
    <name type="scientific">Mycobacterium simulans</name>
    <dbReference type="NCBI Taxonomy" id="627089"/>
    <lineage>
        <taxon>Bacteria</taxon>
        <taxon>Bacillati</taxon>
        <taxon>Actinomycetota</taxon>
        <taxon>Actinomycetes</taxon>
        <taxon>Mycobacteriales</taxon>
        <taxon>Mycobacteriaceae</taxon>
        <taxon>Mycobacterium</taxon>
    </lineage>
</organism>
<gene>
    <name evidence="1" type="ORF">MSIMFB_01373</name>
</gene>
<comment type="caution">
    <text evidence="1">The sequence shown here is derived from an EMBL/GenBank/DDBJ whole genome shotgun (WGS) entry which is preliminary data.</text>
</comment>
<evidence type="ECO:0000313" key="1">
    <source>
        <dbReference type="EMBL" id="SOJ53875.1"/>
    </source>
</evidence>
<reference evidence="1 2" key="1">
    <citation type="submission" date="2017-10" db="EMBL/GenBank/DDBJ databases">
        <authorList>
            <consortium name="Urmite Genomes"/>
        </authorList>
    </citation>
    <scope>NUCLEOTIDE SEQUENCE [LARGE SCALE GENOMIC DNA]</scope>
    <source>
        <strain evidence="1 2">FB-527</strain>
    </source>
</reference>
<dbReference type="Proteomes" id="UP000554965">
    <property type="component" value="Unassembled WGS sequence"/>
</dbReference>
<accession>A0A7Z7II31</accession>
<dbReference type="Pfam" id="PF11903">
    <property type="entry name" value="ParD_like"/>
    <property type="match status" value="1"/>
</dbReference>
<proteinExistence type="predicted"/>
<sequence length="148" mass="15805">MCSILLQSVTDRYTHRGDVMPEAADRVTRVAADLVESAAAEGARQSRSAKQQLDHWARVGRAVSSQQTASRRRVEAALAGNLPMTDLTLEEGVVFNAEISAALEESLSRTNYGDVLAAQDVTTVALNDAGDIVEHRPDGTSVVLAGTR</sequence>